<keyword evidence="2" id="KW-0812">Transmembrane</keyword>
<dbReference type="EMBL" id="CAEQ01002717">
    <property type="protein sequence ID" value="CCD17457.1"/>
    <property type="molecule type" value="Genomic_DNA"/>
</dbReference>
<comment type="caution">
    <text evidence="4">The sequence shown here is derived from an EMBL/GenBank/DDBJ whole genome shotgun (WGS) entry which is preliminary data.</text>
</comment>
<evidence type="ECO:0000256" key="1">
    <source>
        <dbReference type="SAM" id="MobiDB-lite"/>
    </source>
</evidence>
<keyword evidence="2" id="KW-1133">Transmembrane helix</keyword>
<dbReference type="VEuPathDB" id="TriTrypDB:TcIL3000_0_22760"/>
<protein>
    <submittedName>
        <fullName evidence="4">WGS project CAEQ00000000 data, annotated contig 903</fullName>
    </submittedName>
</protein>
<feature type="compositionally biased region" description="Basic and acidic residues" evidence="1">
    <location>
        <begin position="455"/>
        <end position="465"/>
    </location>
</feature>
<evidence type="ECO:0000313" key="5">
    <source>
        <dbReference type="Proteomes" id="UP000000702"/>
    </source>
</evidence>
<gene>
    <name evidence="4" type="ORF">TCIL3000_0_22760</name>
</gene>
<organism evidence="4 5">
    <name type="scientific">Trypanosoma congolense (strain IL3000)</name>
    <dbReference type="NCBI Taxonomy" id="1068625"/>
    <lineage>
        <taxon>Eukaryota</taxon>
        <taxon>Discoba</taxon>
        <taxon>Euglenozoa</taxon>
        <taxon>Kinetoplastea</taxon>
        <taxon>Metakinetoplastina</taxon>
        <taxon>Trypanosomatida</taxon>
        <taxon>Trypanosomatidae</taxon>
        <taxon>Trypanosoma</taxon>
        <taxon>Nannomonas</taxon>
    </lineage>
</organism>
<dbReference type="Proteomes" id="UP000000702">
    <property type="component" value="Unassembled WGS sequence"/>
</dbReference>
<keyword evidence="3" id="KW-0732">Signal</keyword>
<keyword evidence="5" id="KW-1185">Reference proteome</keyword>
<proteinExistence type="predicted"/>
<feature type="signal peptide" evidence="3">
    <location>
        <begin position="1"/>
        <end position="21"/>
    </location>
</feature>
<feature type="chain" id="PRO_5003390432" evidence="3">
    <location>
        <begin position="22"/>
        <end position="474"/>
    </location>
</feature>
<dbReference type="AlphaFoldDB" id="F9WJF3"/>
<feature type="region of interest" description="Disordered" evidence="1">
    <location>
        <begin position="455"/>
        <end position="474"/>
    </location>
</feature>
<sequence>MLRFLCLCWLMAGLGLGWVSGKGPDTAVCELSPEAKKVLCTVAYLMESVLATSKDFIQENSVEGRRLEDLEMNRRRTSEARTSLLHLLSTTGVRDRYKPSDVDKLKTMARQAEESQDETYLRAWTAVSEARHFSQWAYEETTEVVLGDADVEVLNCTAPTTLLAHIRCHVQPTAVQSNAPGHTNTWERVNHVCGGKKSVANSLKDKKTKDVLLHCTGPVAGRGDLHDFCLGVGTSLQSTMDQWRKLRENWEVFPNTKEGKECHRQRKWKGYAYETVNHVANHMNHVVERMMSVEEARKQSQAFLVLVSSLHEGVQKGKNMTQLLEHTKKAVKETVKEGGKSAGMRRIMDSHFRTERPWYNLLTIVILPLLGWSALFLGMFYYCVMCKRGRKPLEEKERMEYLGRQVYYWNNQEDKLKRQAEYLEQPVQELKRDAQQYKRLAGDCNNQSNYYKRQLKELKQKHQDEQEMNPPDAQ</sequence>
<keyword evidence="2" id="KW-0472">Membrane</keyword>
<evidence type="ECO:0000256" key="2">
    <source>
        <dbReference type="SAM" id="Phobius"/>
    </source>
</evidence>
<name>F9WJF3_TRYCI</name>
<reference evidence="5" key="1">
    <citation type="submission" date="2011-07" db="EMBL/GenBank/DDBJ databases">
        <title>Divergent evolution of antigenic variation in African trypanosomes.</title>
        <authorList>
            <person name="Jackson A.P."/>
            <person name="Berry A."/>
            <person name="Allison H.C."/>
            <person name="Burton P."/>
            <person name="Anderson J."/>
            <person name="Aslett M."/>
            <person name="Brown R."/>
            <person name="Corton N."/>
            <person name="Harris D."/>
            <person name="Hauser H."/>
            <person name="Gamble J."/>
            <person name="Gilderthorp R."/>
            <person name="McQuillan J."/>
            <person name="Quail M.A."/>
            <person name="Sanders M."/>
            <person name="Van Tonder A."/>
            <person name="Ginger M.L."/>
            <person name="Donelson J.E."/>
            <person name="Field M.C."/>
            <person name="Barry J.D."/>
            <person name="Berriman M."/>
            <person name="Hertz-Fowler C."/>
        </authorList>
    </citation>
    <scope>NUCLEOTIDE SEQUENCE [LARGE SCALE GENOMIC DNA]</scope>
    <source>
        <strain evidence="5">IL3000</strain>
    </source>
</reference>
<evidence type="ECO:0000256" key="3">
    <source>
        <dbReference type="SAM" id="SignalP"/>
    </source>
</evidence>
<reference evidence="4 5" key="2">
    <citation type="journal article" date="2012" name="Proc. Natl. Acad. Sci. U.S.A.">
        <title>Antigenic diversity is generated by distinct evolutionary mechanisms in African trypanosome species.</title>
        <authorList>
            <person name="Jackson A.P."/>
            <person name="Berry A."/>
            <person name="Aslett M."/>
            <person name="Allison H.C."/>
            <person name="Burton P."/>
            <person name="Vavrova-Anderson J."/>
            <person name="Brown R."/>
            <person name="Browne H."/>
            <person name="Corton N."/>
            <person name="Hauser H."/>
            <person name="Gamble J."/>
            <person name="Gilderthorp R."/>
            <person name="Marcello L."/>
            <person name="McQuillan J."/>
            <person name="Otto T.D."/>
            <person name="Quail M.A."/>
            <person name="Sanders M.J."/>
            <person name="van Tonder A."/>
            <person name="Ginger M.L."/>
            <person name="Field M.C."/>
            <person name="Barry J.D."/>
            <person name="Hertz-Fowler C."/>
            <person name="Berriman M."/>
        </authorList>
    </citation>
    <scope>NUCLEOTIDE SEQUENCE [LARGE SCALE GENOMIC DNA]</scope>
    <source>
        <strain evidence="4 5">IL3000</strain>
    </source>
</reference>
<evidence type="ECO:0000313" key="4">
    <source>
        <dbReference type="EMBL" id="CCD17457.1"/>
    </source>
</evidence>
<accession>F9WJF3</accession>
<feature type="transmembrane region" description="Helical" evidence="2">
    <location>
        <begin position="358"/>
        <end position="384"/>
    </location>
</feature>